<evidence type="ECO:0000313" key="2">
    <source>
        <dbReference type="Proteomes" id="UP000190774"/>
    </source>
</evidence>
<evidence type="ECO:0000313" key="1">
    <source>
        <dbReference type="EMBL" id="SKA79807.1"/>
    </source>
</evidence>
<gene>
    <name evidence="1" type="ORF">SAMN02745166_00545</name>
</gene>
<dbReference type="RefSeq" id="WP_078811777.1">
    <property type="nucleotide sequence ID" value="NZ_FUYE01000002.1"/>
</dbReference>
<protein>
    <submittedName>
        <fullName evidence="1">Uncharacterized protein</fullName>
    </submittedName>
</protein>
<sequence length="91" mass="10792">MNFDSVHPGLRPMVDAIQRDQILRARQMTPEERFAEALDLMDFAYEVMENGVRTEHPEANDEEVTQLLRKKLSRLRYREDYGLFSPPRKIL</sequence>
<accession>A0A1T4WRU1</accession>
<dbReference type="OrthoDB" id="9848036at2"/>
<dbReference type="InterPro" id="IPR044054">
    <property type="entry name" value="Rv0078B"/>
</dbReference>
<proteinExistence type="predicted"/>
<dbReference type="EMBL" id="FUYE01000002">
    <property type="protein sequence ID" value="SKA79807.1"/>
    <property type="molecule type" value="Genomic_DNA"/>
</dbReference>
<organism evidence="1 2">
    <name type="scientific">Prosthecobacter debontii</name>
    <dbReference type="NCBI Taxonomy" id="48467"/>
    <lineage>
        <taxon>Bacteria</taxon>
        <taxon>Pseudomonadati</taxon>
        <taxon>Verrucomicrobiota</taxon>
        <taxon>Verrucomicrobiia</taxon>
        <taxon>Verrucomicrobiales</taxon>
        <taxon>Verrucomicrobiaceae</taxon>
        <taxon>Prosthecobacter</taxon>
    </lineage>
</organism>
<dbReference type="AlphaFoldDB" id="A0A1T4WRU1"/>
<dbReference type="STRING" id="48467.SAMN02745166_00545"/>
<dbReference type="Pfam" id="PF18993">
    <property type="entry name" value="Rv0078B"/>
    <property type="match status" value="1"/>
</dbReference>
<reference evidence="2" key="1">
    <citation type="submission" date="2017-02" db="EMBL/GenBank/DDBJ databases">
        <authorList>
            <person name="Varghese N."/>
            <person name="Submissions S."/>
        </authorList>
    </citation>
    <scope>NUCLEOTIDE SEQUENCE [LARGE SCALE GENOMIC DNA]</scope>
    <source>
        <strain evidence="2">ATCC 700200</strain>
    </source>
</reference>
<dbReference type="Proteomes" id="UP000190774">
    <property type="component" value="Unassembled WGS sequence"/>
</dbReference>
<keyword evidence="2" id="KW-1185">Reference proteome</keyword>
<name>A0A1T4WRU1_9BACT</name>